<keyword evidence="1" id="KW-0472">Membrane</keyword>
<name>A0A2P2P319_RHIMU</name>
<accession>A0A2P2P319</accession>
<dbReference type="EMBL" id="GGEC01068638">
    <property type="protein sequence ID" value="MBX49122.1"/>
    <property type="molecule type" value="Transcribed_RNA"/>
</dbReference>
<organism evidence="2">
    <name type="scientific">Rhizophora mucronata</name>
    <name type="common">Asiatic mangrove</name>
    <dbReference type="NCBI Taxonomy" id="61149"/>
    <lineage>
        <taxon>Eukaryota</taxon>
        <taxon>Viridiplantae</taxon>
        <taxon>Streptophyta</taxon>
        <taxon>Embryophyta</taxon>
        <taxon>Tracheophyta</taxon>
        <taxon>Spermatophyta</taxon>
        <taxon>Magnoliopsida</taxon>
        <taxon>eudicotyledons</taxon>
        <taxon>Gunneridae</taxon>
        <taxon>Pentapetalae</taxon>
        <taxon>rosids</taxon>
        <taxon>fabids</taxon>
        <taxon>Malpighiales</taxon>
        <taxon>Rhizophoraceae</taxon>
        <taxon>Rhizophora</taxon>
    </lineage>
</organism>
<evidence type="ECO:0000313" key="2">
    <source>
        <dbReference type="EMBL" id="MBX49122.1"/>
    </source>
</evidence>
<keyword evidence="1" id="KW-1133">Transmembrane helix</keyword>
<reference evidence="2" key="1">
    <citation type="submission" date="2018-02" db="EMBL/GenBank/DDBJ databases">
        <title>Rhizophora mucronata_Transcriptome.</title>
        <authorList>
            <person name="Meera S.P."/>
            <person name="Sreeshan A."/>
            <person name="Augustine A."/>
        </authorList>
    </citation>
    <scope>NUCLEOTIDE SEQUENCE</scope>
    <source>
        <tissue evidence="2">Leaf</tissue>
    </source>
</reference>
<keyword evidence="1" id="KW-0812">Transmembrane</keyword>
<evidence type="ECO:0000256" key="1">
    <source>
        <dbReference type="SAM" id="Phobius"/>
    </source>
</evidence>
<protein>
    <submittedName>
        <fullName evidence="2">Uncharacterized protein</fullName>
    </submittedName>
</protein>
<sequence length="47" mass="5501">MNQVGYCYICILIYMHLPFLVWASMVYTHKVFSSSDLFVFGLEFSAE</sequence>
<proteinExistence type="predicted"/>
<feature type="transmembrane region" description="Helical" evidence="1">
    <location>
        <begin position="6"/>
        <end position="27"/>
    </location>
</feature>
<dbReference type="AlphaFoldDB" id="A0A2P2P319"/>